<dbReference type="EMBL" id="JBHSGB010000005">
    <property type="protein sequence ID" value="MFC4654512.1"/>
    <property type="molecule type" value="Genomic_DNA"/>
</dbReference>
<dbReference type="SUPFAM" id="SSF75169">
    <property type="entry name" value="DsrEFH-like"/>
    <property type="match status" value="1"/>
</dbReference>
<dbReference type="RefSeq" id="WP_377332453.1">
    <property type="nucleotide sequence ID" value="NZ_JBHSGB010000005.1"/>
</dbReference>
<dbReference type="InterPro" id="IPR027396">
    <property type="entry name" value="DsrEFH-like"/>
</dbReference>
<dbReference type="NCBIfam" id="NF001238">
    <property type="entry name" value="PRK00211.1"/>
    <property type="match status" value="1"/>
</dbReference>
<organism evidence="2 3">
    <name type="scientific">Rheinheimera marina</name>
    <dbReference type="NCBI Taxonomy" id="1774958"/>
    <lineage>
        <taxon>Bacteria</taxon>
        <taxon>Pseudomonadati</taxon>
        <taxon>Pseudomonadota</taxon>
        <taxon>Gammaproteobacteria</taxon>
        <taxon>Chromatiales</taxon>
        <taxon>Chromatiaceae</taxon>
        <taxon>Rheinheimera</taxon>
    </lineage>
</organism>
<keyword evidence="3" id="KW-1185">Reference proteome</keyword>
<reference evidence="3" key="1">
    <citation type="journal article" date="2019" name="Int. J. Syst. Evol. Microbiol.">
        <title>The Global Catalogue of Microorganisms (GCM) 10K type strain sequencing project: providing services to taxonomists for standard genome sequencing and annotation.</title>
        <authorList>
            <consortium name="The Broad Institute Genomics Platform"/>
            <consortium name="The Broad Institute Genome Sequencing Center for Infectious Disease"/>
            <person name="Wu L."/>
            <person name="Ma J."/>
        </authorList>
    </citation>
    <scope>NUCLEOTIDE SEQUENCE [LARGE SCALE GENOMIC DNA]</scope>
    <source>
        <strain evidence="3">DT28</strain>
    </source>
</reference>
<dbReference type="InterPro" id="IPR003787">
    <property type="entry name" value="Sulphur_relay_DsrE/F-like"/>
</dbReference>
<sequence>MKIAVIHTKAPFDGVYARETQDLVLALAAVDYQLSLVFTDDAVYQLLQGEDSRQLYIKDVRPRQKLFELYEIDQLYVCAESLRQRQLSAEQLQGQVQLLEGPGLRQLLSEQHHLIGA</sequence>
<comment type="caution">
    <text evidence="2">The sequence shown here is derived from an EMBL/GenBank/DDBJ whole genome shotgun (WGS) entry which is preliminary data.</text>
</comment>
<dbReference type="Proteomes" id="UP001595962">
    <property type="component" value="Unassembled WGS sequence"/>
</dbReference>
<gene>
    <name evidence="2" type="primary">tusC</name>
    <name evidence="2" type="ORF">ACFO3I_05685</name>
</gene>
<evidence type="ECO:0000313" key="2">
    <source>
        <dbReference type="EMBL" id="MFC4654512.1"/>
    </source>
</evidence>
<dbReference type="Pfam" id="PF02635">
    <property type="entry name" value="DsrE"/>
    <property type="match status" value="1"/>
</dbReference>
<proteinExistence type="inferred from homology"/>
<dbReference type="NCBIfam" id="TIGR03010">
    <property type="entry name" value="sulf_tusC_dsrF"/>
    <property type="match status" value="1"/>
</dbReference>
<evidence type="ECO:0000313" key="3">
    <source>
        <dbReference type="Proteomes" id="UP001595962"/>
    </source>
</evidence>
<accession>A0ABV9JIH7</accession>
<dbReference type="PANTHER" id="PTHR38780">
    <property type="entry name" value="PROTEIN TUSC"/>
    <property type="match status" value="1"/>
</dbReference>
<name>A0ABV9JIH7_9GAMM</name>
<dbReference type="Gene3D" id="3.40.1260.10">
    <property type="entry name" value="DsrEFH-like"/>
    <property type="match status" value="1"/>
</dbReference>
<comment type="similarity">
    <text evidence="1">Belongs to the DsrF/TusC family.</text>
</comment>
<dbReference type="PANTHER" id="PTHR38780:SF1">
    <property type="entry name" value="PROTEIN TUSC"/>
    <property type="match status" value="1"/>
</dbReference>
<protein>
    <submittedName>
        <fullName evidence="2">Sulfurtransferase complex subunit TusC</fullName>
    </submittedName>
</protein>
<dbReference type="InterPro" id="IPR017462">
    <property type="entry name" value="Sulphur_relay_TusC/DsrF"/>
</dbReference>
<evidence type="ECO:0000256" key="1">
    <source>
        <dbReference type="ARBA" id="ARBA00005996"/>
    </source>
</evidence>